<dbReference type="InterPro" id="IPR050114">
    <property type="entry name" value="UPF0173_UPF0282_UlaG_hydrolase"/>
</dbReference>
<dbReference type="SMART" id="SM00849">
    <property type="entry name" value="Lactamase_B"/>
    <property type="match status" value="1"/>
</dbReference>
<comment type="similarity">
    <text evidence="2">Belongs to the UPF0173 family.</text>
</comment>
<organism evidence="4 5">
    <name type="scientific">Luteolibacter soli</name>
    <dbReference type="NCBI Taxonomy" id="3135280"/>
    <lineage>
        <taxon>Bacteria</taxon>
        <taxon>Pseudomonadati</taxon>
        <taxon>Verrucomicrobiota</taxon>
        <taxon>Verrucomicrobiia</taxon>
        <taxon>Verrucomicrobiales</taxon>
        <taxon>Verrucomicrobiaceae</taxon>
        <taxon>Luteolibacter</taxon>
    </lineage>
</organism>
<dbReference type="Proteomes" id="UP001371305">
    <property type="component" value="Unassembled WGS sequence"/>
</dbReference>
<protein>
    <recommendedName>
        <fullName evidence="2">UPF0173 metal-dependent hydrolase WKV53_22040</fullName>
    </recommendedName>
</protein>
<dbReference type="SUPFAM" id="SSF56281">
    <property type="entry name" value="Metallo-hydrolase/oxidoreductase"/>
    <property type="match status" value="1"/>
</dbReference>
<dbReference type="HAMAP" id="MF_00457">
    <property type="entry name" value="UPF0173"/>
    <property type="match status" value="1"/>
</dbReference>
<proteinExistence type="inferred from homology"/>
<feature type="domain" description="Metallo-beta-lactamase" evidence="3">
    <location>
        <begin position="23"/>
        <end position="207"/>
    </location>
</feature>
<comment type="caution">
    <text evidence="4">The sequence shown here is derived from an EMBL/GenBank/DDBJ whole genome shotgun (WGS) entry which is preliminary data.</text>
</comment>
<dbReference type="NCBIfam" id="NF001911">
    <property type="entry name" value="PRK00685.1"/>
    <property type="match status" value="1"/>
</dbReference>
<dbReference type="EMBL" id="JBBUKT010000010">
    <property type="protein sequence ID" value="MEK7953212.1"/>
    <property type="molecule type" value="Genomic_DNA"/>
</dbReference>
<dbReference type="Gene3D" id="3.60.15.10">
    <property type="entry name" value="Ribonuclease Z/Hydroxyacylglutathione hydrolase-like"/>
    <property type="match status" value="1"/>
</dbReference>
<dbReference type="InterPro" id="IPR036866">
    <property type="entry name" value="RibonucZ/Hydroxyglut_hydro"/>
</dbReference>
<evidence type="ECO:0000256" key="1">
    <source>
        <dbReference type="ARBA" id="ARBA00022801"/>
    </source>
</evidence>
<evidence type="ECO:0000313" key="5">
    <source>
        <dbReference type="Proteomes" id="UP001371305"/>
    </source>
</evidence>
<accession>A0ABU9B2J9</accession>
<evidence type="ECO:0000259" key="3">
    <source>
        <dbReference type="SMART" id="SM00849"/>
    </source>
</evidence>
<dbReference type="PANTHER" id="PTHR43546">
    <property type="entry name" value="UPF0173 METAL-DEPENDENT HYDROLASE MJ1163-RELATED"/>
    <property type="match status" value="1"/>
</dbReference>
<reference evidence="4 5" key="1">
    <citation type="submission" date="2024-04" db="EMBL/GenBank/DDBJ databases">
        <title>Luteolibacter sp. isolated from soil.</title>
        <authorList>
            <person name="An J."/>
        </authorList>
    </citation>
    <scope>NUCLEOTIDE SEQUENCE [LARGE SCALE GENOMIC DNA]</scope>
    <source>
        <strain evidence="4 5">Y139</strain>
    </source>
</reference>
<dbReference type="InterPro" id="IPR001279">
    <property type="entry name" value="Metallo-B-lactamas"/>
</dbReference>
<dbReference type="Pfam" id="PF12706">
    <property type="entry name" value="Lactamase_B_2"/>
    <property type="match status" value="1"/>
</dbReference>
<keyword evidence="5" id="KW-1185">Reference proteome</keyword>
<evidence type="ECO:0000256" key="2">
    <source>
        <dbReference type="HAMAP-Rule" id="MF_00457"/>
    </source>
</evidence>
<evidence type="ECO:0000313" key="4">
    <source>
        <dbReference type="EMBL" id="MEK7953212.1"/>
    </source>
</evidence>
<name>A0ABU9B2J9_9BACT</name>
<dbReference type="GO" id="GO:0016787">
    <property type="term" value="F:hydrolase activity"/>
    <property type="evidence" value="ECO:0007669"/>
    <property type="project" value="UniProtKB-KW"/>
</dbReference>
<dbReference type="InterPro" id="IPR022877">
    <property type="entry name" value="UPF0173"/>
</dbReference>
<gene>
    <name evidence="4" type="ORF">WKV53_22040</name>
</gene>
<sequence>MTRLLIPAGLFVFWGTMKLTYYGHACVGIELACGTRLLFDPFITPNGLAKAVDVDVIPADYVLLTHGHEDHVADAERILKRTGATLISNFEIVSWYGAKGIEKAHPMNLGGGFNFPFGRVKLVNAIHSSVLPDGSYGGNPGGFVIETPHGCFYVSGDTALHADMKLLGEMHSLDFAVMCIGDNFTMGPADAALAAEWVGAKHVVGVHYDTFPPIMIDRKIAAGEFAKRGVELLLPAIGETMGM</sequence>
<dbReference type="PANTHER" id="PTHR43546:SF3">
    <property type="entry name" value="UPF0173 METAL-DEPENDENT HYDROLASE MJ1163"/>
    <property type="match status" value="1"/>
</dbReference>
<keyword evidence="1 2" id="KW-0378">Hydrolase</keyword>